<protein>
    <submittedName>
        <fullName evidence="5">AraC family transcriptional regulator</fullName>
    </submittedName>
</protein>
<gene>
    <name evidence="5" type="ORF">EV668_4776</name>
</gene>
<evidence type="ECO:0000313" key="6">
    <source>
        <dbReference type="Proteomes" id="UP000295122"/>
    </source>
</evidence>
<evidence type="ECO:0000256" key="3">
    <source>
        <dbReference type="ARBA" id="ARBA00023163"/>
    </source>
</evidence>
<dbReference type="RefSeq" id="WP_133775062.1">
    <property type="nucleotide sequence ID" value="NZ_SNZR01000018.1"/>
</dbReference>
<dbReference type="SMART" id="SM00342">
    <property type="entry name" value="HTH_ARAC"/>
    <property type="match status" value="1"/>
</dbReference>
<dbReference type="AlphaFoldDB" id="A0A4R7BIS3"/>
<feature type="domain" description="HTH araC/xylS-type" evidence="4">
    <location>
        <begin position="189"/>
        <end position="287"/>
    </location>
</feature>
<evidence type="ECO:0000256" key="2">
    <source>
        <dbReference type="ARBA" id="ARBA00023125"/>
    </source>
</evidence>
<proteinExistence type="predicted"/>
<dbReference type="PANTHER" id="PTHR46796:SF14">
    <property type="entry name" value="TRANSCRIPTIONAL REGULATORY PROTEIN"/>
    <property type="match status" value="1"/>
</dbReference>
<dbReference type="GO" id="GO:0003700">
    <property type="term" value="F:DNA-binding transcription factor activity"/>
    <property type="evidence" value="ECO:0007669"/>
    <property type="project" value="InterPro"/>
</dbReference>
<evidence type="ECO:0000313" key="5">
    <source>
        <dbReference type="EMBL" id="TDR85230.1"/>
    </source>
</evidence>
<dbReference type="Pfam" id="PF12833">
    <property type="entry name" value="HTH_18"/>
    <property type="match status" value="1"/>
</dbReference>
<dbReference type="PROSITE" id="PS00041">
    <property type="entry name" value="HTH_ARAC_FAMILY_1"/>
    <property type="match status" value="1"/>
</dbReference>
<dbReference type="PANTHER" id="PTHR46796">
    <property type="entry name" value="HTH-TYPE TRANSCRIPTIONAL ACTIVATOR RHAS-RELATED"/>
    <property type="match status" value="1"/>
</dbReference>
<keyword evidence="2" id="KW-0238">DNA-binding</keyword>
<dbReference type="GO" id="GO:0043565">
    <property type="term" value="F:sequence-specific DNA binding"/>
    <property type="evidence" value="ECO:0007669"/>
    <property type="project" value="InterPro"/>
</dbReference>
<dbReference type="InterPro" id="IPR018060">
    <property type="entry name" value="HTH_AraC"/>
</dbReference>
<accession>A0A4R7BIS3</accession>
<dbReference type="Proteomes" id="UP000295122">
    <property type="component" value="Unassembled WGS sequence"/>
</dbReference>
<reference evidence="5 6" key="1">
    <citation type="submission" date="2019-03" db="EMBL/GenBank/DDBJ databases">
        <title>Genomic Encyclopedia of Type Strains, Phase IV (KMG-IV): sequencing the most valuable type-strain genomes for metagenomic binning, comparative biology and taxonomic classification.</title>
        <authorList>
            <person name="Goeker M."/>
        </authorList>
    </citation>
    <scope>NUCLEOTIDE SEQUENCE [LARGE SCALE GENOMIC DNA]</scope>
    <source>
        <strain evidence="5 6">DSM 25903</strain>
    </source>
</reference>
<dbReference type="EMBL" id="SNZR01000018">
    <property type="protein sequence ID" value="TDR85230.1"/>
    <property type="molecule type" value="Genomic_DNA"/>
</dbReference>
<evidence type="ECO:0000256" key="1">
    <source>
        <dbReference type="ARBA" id="ARBA00023015"/>
    </source>
</evidence>
<dbReference type="Gene3D" id="1.10.10.60">
    <property type="entry name" value="Homeodomain-like"/>
    <property type="match status" value="2"/>
</dbReference>
<dbReference type="OrthoDB" id="110167at2"/>
<sequence length="290" mass="32363">MQQNPDLPENVVSVSALEGEYNGVRIDVTGFHCIGQVSHQFKHTEETRLSVVLEEIGGRCEPRLRPNRPNPIDHMPRHMHFAPAGLEMWGHTDEVRFVRDATLSFDVERLSATLATVFSQDLISAPRLRFADERLWTLVRLLSEAVGNTDPSTQLYCDGLTTAIAARLFSLSPPLREPDSTGLAPWRLRRVIDYLDARLPERVELGQLAELVGLSPSHFSRAFKASTGMAPYQWQLDARIRRAQAQLLDTDASLDAVAQAAGFADAVHFGRAFRKLTGATPAAWRLDRKS</sequence>
<dbReference type="PROSITE" id="PS01124">
    <property type="entry name" value="HTH_ARAC_FAMILY_2"/>
    <property type="match status" value="1"/>
</dbReference>
<keyword evidence="1" id="KW-0805">Transcription regulation</keyword>
<dbReference type="InterPro" id="IPR009057">
    <property type="entry name" value="Homeodomain-like_sf"/>
</dbReference>
<name>A0A4R7BIS3_9HYPH</name>
<dbReference type="InterPro" id="IPR018062">
    <property type="entry name" value="HTH_AraC-typ_CS"/>
</dbReference>
<keyword evidence="6" id="KW-1185">Reference proteome</keyword>
<dbReference type="SUPFAM" id="SSF46689">
    <property type="entry name" value="Homeodomain-like"/>
    <property type="match status" value="2"/>
</dbReference>
<keyword evidence="3" id="KW-0804">Transcription</keyword>
<organism evidence="5 6">
    <name type="scientific">Enterovirga rhinocerotis</name>
    <dbReference type="NCBI Taxonomy" id="1339210"/>
    <lineage>
        <taxon>Bacteria</taxon>
        <taxon>Pseudomonadati</taxon>
        <taxon>Pseudomonadota</taxon>
        <taxon>Alphaproteobacteria</taxon>
        <taxon>Hyphomicrobiales</taxon>
        <taxon>Methylobacteriaceae</taxon>
        <taxon>Enterovirga</taxon>
    </lineage>
</organism>
<comment type="caution">
    <text evidence="5">The sequence shown here is derived from an EMBL/GenBank/DDBJ whole genome shotgun (WGS) entry which is preliminary data.</text>
</comment>
<dbReference type="InterPro" id="IPR050204">
    <property type="entry name" value="AraC_XylS_family_regulators"/>
</dbReference>
<evidence type="ECO:0000259" key="4">
    <source>
        <dbReference type="PROSITE" id="PS01124"/>
    </source>
</evidence>